<feature type="compositionally biased region" description="Basic and acidic residues" evidence="6">
    <location>
        <begin position="16"/>
        <end position="28"/>
    </location>
</feature>
<comment type="caution">
    <text evidence="8">The sequence shown here is derived from an EMBL/GenBank/DDBJ whole genome shotgun (WGS) entry which is preliminary data.</text>
</comment>
<evidence type="ECO:0000256" key="5">
    <source>
        <dbReference type="ARBA" id="ARBA00023136"/>
    </source>
</evidence>
<feature type="transmembrane region" description="Helical" evidence="7">
    <location>
        <begin position="266"/>
        <end position="283"/>
    </location>
</feature>
<feature type="region of interest" description="Disordered" evidence="6">
    <location>
        <begin position="1"/>
        <end position="31"/>
    </location>
</feature>
<dbReference type="Pfam" id="PF03706">
    <property type="entry name" value="LPG_synthase_TM"/>
    <property type="match status" value="1"/>
</dbReference>
<protein>
    <submittedName>
        <fullName evidence="8">Membrane protein</fullName>
    </submittedName>
</protein>
<dbReference type="Proteomes" id="UP001054854">
    <property type="component" value="Unassembled WGS sequence"/>
</dbReference>
<evidence type="ECO:0000256" key="2">
    <source>
        <dbReference type="ARBA" id="ARBA00022475"/>
    </source>
</evidence>
<dbReference type="InterPro" id="IPR022791">
    <property type="entry name" value="L-PG_synthase/AglD"/>
</dbReference>
<evidence type="ECO:0000256" key="1">
    <source>
        <dbReference type="ARBA" id="ARBA00004651"/>
    </source>
</evidence>
<keyword evidence="9" id="KW-1185">Reference proteome</keyword>
<keyword evidence="4 7" id="KW-1133">Transmembrane helix</keyword>
<dbReference type="PANTHER" id="PTHR39087:SF2">
    <property type="entry name" value="UPF0104 MEMBRANE PROTEIN MJ1595"/>
    <property type="match status" value="1"/>
</dbReference>
<keyword evidence="5 7" id="KW-0472">Membrane</keyword>
<dbReference type="PANTHER" id="PTHR39087">
    <property type="entry name" value="UPF0104 MEMBRANE PROTEIN MJ1595"/>
    <property type="match status" value="1"/>
</dbReference>
<evidence type="ECO:0000256" key="7">
    <source>
        <dbReference type="SAM" id="Phobius"/>
    </source>
</evidence>
<feature type="transmembrane region" description="Helical" evidence="7">
    <location>
        <begin position="236"/>
        <end position="260"/>
    </location>
</feature>
<evidence type="ECO:0000313" key="8">
    <source>
        <dbReference type="EMBL" id="GHJ26375.1"/>
    </source>
</evidence>
<feature type="transmembrane region" description="Helical" evidence="7">
    <location>
        <begin position="315"/>
        <end position="337"/>
    </location>
</feature>
<proteinExistence type="predicted"/>
<feature type="transmembrane region" description="Helical" evidence="7">
    <location>
        <begin position="74"/>
        <end position="93"/>
    </location>
</feature>
<reference evidence="8" key="1">
    <citation type="submission" date="2024-05" db="EMBL/GenBank/DDBJ databases">
        <title>Whole genome shotgun sequence of Streptomyces hygroscopicus NBRC 113678.</title>
        <authorList>
            <person name="Komaki H."/>
            <person name="Tamura T."/>
        </authorList>
    </citation>
    <scope>NUCLEOTIDE SEQUENCE</scope>
    <source>
        <strain evidence="8">N11-34</strain>
    </source>
</reference>
<name>A0ABQ3TSR1_STRHY</name>
<feature type="transmembrane region" description="Helical" evidence="7">
    <location>
        <begin position="290"/>
        <end position="309"/>
    </location>
</feature>
<keyword evidence="2" id="KW-1003">Cell membrane</keyword>
<evidence type="ECO:0000256" key="3">
    <source>
        <dbReference type="ARBA" id="ARBA00022692"/>
    </source>
</evidence>
<feature type="transmembrane region" description="Helical" evidence="7">
    <location>
        <begin position="149"/>
        <end position="172"/>
    </location>
</feature>
<dbReference type="EMBL" id="BNEK01000002">
    <property type="protein sequence ID" value="GHJ26375.1"/>
    <property type="molecule type" value="Genomic_DNA"/>
</dbReference>
<organism evidence="8 9">
    <name type="scientific">Streptomyces hygroscopicus</name>
    <dbReference type="NCBI Taxonomy" id="1912"/>
    <lineage>
        <taxon>Bacteria</taxon>
        <taxon>Bacillati</taxon>
        <taxon>Actinomycetota</taxon>
        <taxon>Actinomycetes</taxon>
        <taxon>Kitasatosporales</taxon>
        <taxon>Streptomycetaceae</taxon>
        <taxon>Streptomyces</taxon>
        <taxon>Streptomyces violaceusniger group</taxon>
    </lineage>
</organism>
<feature type="transmembrane region" description="Helical" evidence="7">
    <location>
        <begin position="36"/>
        <end position="54"/>
    </location>
</feature>
<keyword evidence="3 7" id="KW-0812">Transmembrane</keyword>
<comment type="subcellular location">
    <subcellularLocation>
        <location evidence="1">Cell membrane</location>
        <topology evidence="1">Multi-pass membrane protein</topology>
    </subcellularLocation>
</comment>
<evidence type="ECO:0000256" key="6">
    <source>
        <dbReference type="SAM" id="MobiDB-lite"/>
    </source>
</evidence>
<dbReference type="RefSeq" id="WP_079079703.1">
    <property type="nucleotide sequence ID" value="NZ_BNEK01000002.1"/>
</dbReference>
<gene>
    <name evidence="8" type="ORF">TPA0910_08080</name>
</gene>
<feature type="transmembrane region" description="Helical" evidence="7">
    <location>
        <begin position="184"/>
        <end position="207"/>
    </location>
</feature>
<accession>A0ABQ3TSR1</accession>
<evidence type="ECO:0000256" key="4">
    <source>
        <dbReference type="ARBA" id="ARBA00022989"/>
    </source>
</evidence>
<evidence type="ECO:0000313" key="9">
    <source>
        <dbReference type="Proteomes" id="UP001054854"/>
    </source>
</evidence>
<sequence>MPNAMPCPTGQPLDQPVERVDQPVERAGPRPPRRRLPLRRILCLLPLLVVGVWVVRHRSLIGSGARQTLTADPYWLLAAVATTGLGWVAVSFARQGTVLERLPAGRLFATQFAAGAANHLLPSGIGAGAVNIRFMTGCGLPPARSSAALALYVLAEAVTRVGLLLVLFLAFPEALRLGPLVPEAVSGMVVAGVVAGAGALVAGVALLRPVRRILVTFVRTALADARSLHTRPSRALALWGGSLAFPLLQAAGLVAVALALELPVRPAHVVLAYLAATAAAAVVPSPGGIGSVDAALVIALAAAGAPVGSATSAVLAYRFITVWLPLIPGALVLGGLVRSKIV</sequence>